<keyword evidence="1" id="KW-0677">Repeat</keyword>
<dbReference type="PROSITE" id="PS50088">
    <property type="entry name" value="ANK_REPEAT"/>
    <property type="match status" value="3"/>
</dbReference>
<dbReference type="InterPro" id="IPR036770">
    <property type="entry name" value="Ankyrin_rpt-contain_sf"/>
</dbReference>
<dbReference type="Proteomes" id="UP000076078">
    <property type="component" value="Unassembled WGS sequence"/>
</dbReference>
<dbReference type="Gene3D" id="1.25.40.20">
    <property type="entry name" value="Ankyrin repeat-containing domain"/>
    <property type="match status" value="2"/>
</dbReference>
<evidence type="ECO:0008006" key="6">
    <source>
        <dbReference type="Google" id="ProtNLM"/>
    </source>
</evidence>
<sequence length="693" mass="81033">MSDIFRNLNNNNEIECTRIIKENHSFINSVEDQFGLTVIHLAAQKRFLELLELIFNIVNENEKEFINFDIDAVDFNDNTALHYACSSSINEITPISFINKNLNHPYLNNSTTNVSNRDQSKKYQVVKLLLERGSSPSRYNKLNYCPVQLACKEIDFKVVELLQEYDTENTLKKPHRKIIDLNHYSLQLQSLQLPQISKYLETKTKERKQNIIDKLNDRQSIENGPTCLHLLLQSLNKIKSLTLEFIVSWDPMNDHDSSKLEEMIEKHHPLIRLAKLLFQQMHSQYSNQIDQCTGRTALQQFIYQFPSDTEEYTRFMAQDLQFNNIEISKDHFKVTFETLFLVLVRLWYHNNYQFSLNSQPSIFQSEQESSQDDCETSIGYMCYNESKSLLLSQVLNFLRFNMSEKDRLEIIESKNTREETPLFIAAANGNKLALDYLLEIGACPNSLNKYGCTPLHESLYLGYYEIAKKLILCGSDVNLGKSVYPGSNPLQIVCQQGDFDMFDFIIKHGGRLDCVDQDKNDLLTLAQDHEDLVDYINGHVQVYFKQTVCKVLSKYDFKEELDQIVSDQFMSSPYQIIKPLNYQPDSTNDITKITIEINQQSSSGFSRQLKIKSKEDVYYKHILLHKPTFQHLLTIIRNRFKPQESSSLQKLTNEQFQKRFIKSVLLRPDIILQDDYDLQFLKENDEIEIEFYK</sequence>
<dbReference type="InParanoid" id="A0A151ZCW6"/>
<evidence type="ECO:0000313" key="4">
    <source>
        <dbReference type="EMBL" id="KYQ91793.1"/>
    </source>
</evidence>
<accession>A0A151ZCW6</accession>
<feature type="repeat" description="ANK" evidence="3">
    <location>
        <begin position="485"/>
        <end position="517"/>
    </location>
</feature>
<dbReference type="EMBL" id="LODT01000034">
    <property type="protein sequence ID" value="KYQ91793.1"/>
    <property type="molecule type" value="Genomic_DNA"/>
</dbReference>
<proteinExistence type="predicted"/>
<keyword evidence="2 3" id="KW-0040">ANK repeat</keyword>
<evidence type="ECO:0000256" key="1">
    <source>
        <dbReference type="ARBA" id="ARBA00022737"/>
    </source>
</evidence>
<evidence type="ECO:0000256" key="3">
    <source>
        <dbReference type="PROSITE-ProRule" id="PRU00023"/>
    </source>
</evidence>
<dbReference type="SMART" id="SM00248">
    <property type="entry name" value="ANK"/>
    <property type="match status" value="6"/>
</dbReference>
<organism evidence="4 5">
    <name type="scientific">Tieghemostelium lacteum</name>
    <name type="common">Slime mold</name>
    <name type="synonym">Dictyostelium lacteum</name>
    <dbReference type="NCBI Taxonomy" id="361077"/>
    <lineage>
        <taxon>Eukaryota</taxon>
        <taxon>Amoebozoa</taxon>
        <taxon>Evosea</taxon>
        <taxon>Eumycetozoa</taxon>
        <taxon>Dictyostelia</taxon>
        <taxon>Dictyosteliales</taxon>
        <taxon>Raperosteliaceae</taxon>
        <taxon>Tieghemostelium</taxon>
    </lineage>
</organism>
<dbReference type="OrthoDB" id="366390at2759"/>
<evidence type="ECO:0000313" key="5">
    <source>
        <dbReference type="Proteomes" id="UP000076078"/>
    </source>
</evidence>
<gene>
    <name evidence="4" type="ORF">DLAC_07588</name>
</gene>
<dbReference type="OMA" id="KPNHIDE"/>
<dbReference type="STRING" id="361077.A0A151ZCW6"/>
<keyword evidence="5" id="KW-1185">Reference proteome</keyword>
<evidence type="ECO:0000256" key="2">
    <source>
        <dbReference type="ARBA" id="ARBA00023043"/>
    </source>
</evidence>
<feature type="repeat" description="ANK" evidence="3">
    <location>
        <begin position="417"/>
        <end position="449"/>
    </location>
</feature>
<comment type="caution">
    <text evidence="4">The sequence shown here is derived from an EMBL/GenBank/DDBJ whole genome shotgun (WGS) entry which is preliminary data.</text>
</comment>
<reference evidence="4 5" key="1">
    <citation type="submission" date="2015-12" db="EMBL/GenBank/DDBJ databases">
        <title>Dictyostelia acquired genes for synthesis and detection of signals that induce cell-type specialization by lateral gene transfer from prokaryotes.</title>
        <authorList>
            <person name="Gloeckner G."/>
            <person name="Schaap P."/>
        </authorList>
    </citation>
    <scope>NUCLEOTIDE SEQUENCE [LARGE SCALE GENOMIC DNA]</scope>
    <source>
        <strain evidence="4 5">TK</strain>
    </source>
</reference>
<dbReference type="PANTHER" id="PTHR24198:SF194">
    <property type="entry name" value="INVERSIN-A"/>
    <property type="match status" value="1"/>
</dbReference>
<name>A0A151ZCW6_TIELA</name>
<dbReference type="InterPro" id="IPR002110">
    <property type="entry name" value="Ankyrin_rpt"/>
</dbReference>
<dbReference type="PANTHER" id="PTHR24198">
    <property type="entry name" value="ANKYRIN REPEAT AND PROTEIN KINASE DOMAIN-CONTAINING PROTEIN"/>
    <property type="match status" value="1"/>
</dbReference>
<dbReference type="Pfam" id="PF12796">
    <property type="entry name" value="Ank_2"/>
    <property type="match status" value="2"/>
</dbReference>
<dbReference type="SUPFAM" id="SSF48403">
    <property type="entry name" value="Ankyrin repeat"/>
    <property type="match status" value="1"/>
</dbReference>
<protein>
    <recommendedName>
        <fullName evidence="6">Ankyrin repeat-containing protein</fullName>
    </recommendedName>
</protein>
<dbReference type="AlphaFoldDB" id="A0A151ZCW6"/>
<dbReference type="PROSITE" id="PS50297">
    <property type="entry name" value="ANK_REP_REGION"/>
    <property type="match status" value="1"/>
</dbReference>
<feature type="repeat" description="ANK" evidence="3">
    <location>
        <begin position="450"/>
        <end position="482"/>
    </location>
</feature>